<evidence type="ECO:0000256" key="1">
    <source>
        <dbReference type="SAM" id="Phobius"/>
    </source>
</evidence>
<proteinExistence type="predicted"/>
<gene>
    <name evidence="2" type="ORF">CVT63_05540</name>
</gene>
<dbReference type="Proteomes" id="UP000233654">
    <property type="component" value="Unassembled WGS sequence"/>
</dbReference>
<dbReference type="AlphaFoldDB" id="A0A2N3G5B6"/>
<feature type="transmembrane region" description="Helical" evidence="1">
    <location>
        <begin position="12"/>
        <end position="34"/>
    </location>
</feature>
<keyword evidence="1" id="KW-0812">Transmembrane</keyword>
<feature type="transmembrane region" description="Helical" evidence="1">
    <location>
        <begin position="46"/>
        <end position="66"/>
    </location>
</feature>
<keyword evidence="1" id="KW-0472">Membrane</keyword>
<protein>
    <recommendedName>
        <fullName evidence="4">Transmembrane protein</fullName>
    </recommendedName>
</protein>
<sequence length="101" mass="10873">MRKVETTRLRQHIIIVVFALAGLVLLCWGARVAMTTGGAIGPMPGAVIAVAGASLLLFMAYCYYVVDFKNNGGKRAFAARMVSAASAGFFSMLLARFLFHK</sequence>
<keyword evidence="1" id="KW-1133">Transmembrane helix</keyword>
<evidence type="ECO:0000313" key="3">
    <source>
        <dbReference type="Proteomes" id="UP000233654"/>
    </source>
</evidence>
<evidence type="ECO:0000313" key="2">
    <source>
        <dbReference type="EMBL" id="PKQ27915.1"/>
    </source>
</evidence>
<name>A0A2N3G5B6_9ACTN</name>
<dbReference type="EMBL" id="PHEX01000044">
    <property type="protein sequence ID" value="PKQ27915.1"/>
    <property type="molecule type" value="Genomic_DNA"/>
</dbReference>
<feature type="transmembrane region" description="Helical" evidence="1">
    <location>
        <begin position="78"/>
        <end position="99"/>
    </location>
</feature>
<reference evidence="2 3" key="1">
    <citation type="journal article" date="2017" name="ISME J.">
        <title>Potential for microbial H2 and metal transformations associated with novel bacteria and archaea in deep terrestrial subsurface sediments.</title>
        <authorList>
            <person name="Hernsdorf A.W."/>
            <person name="Amano Y."/>
            <person name="Miyakawa K."/>
            <person name="Ise K."/>
            <person name="Suzuki Y."/>
            <person name="Anantharaman K."/>
            <person name="Probst A."/>
            <person name="Burstein D."/>
            <person name="Thomas B.C."/>
            <person name="Banfield J.F."/>
        </authorList>
    </citation>
    <scope>NUCLEOTIDE SEQUENCE [LARGE SCALE GENOMIC DNA]</scope>
    <source>
        <strain evidence="2">HGW-Actinobacteria-3</strain>
    </source>
</reference>
<comment type="caution">
    <text evidence="2">The sequence shown here is derived from an EMBL/GenBank/DDBJ whole genome shotgun (WGS) entry which is preliminary data.</text>
</comment>
<organism evidence="2 3">
    <name type="scientific">Candidatus Anoxymicrobium japonicum</name>
    <dbReference type="NCBI Taxonomy" id="2013648"/>
    <lineage>
        <taxon>Bacteria</taxon>
        <taxon>Bacillati</taxon>
        <taxon>Actinomycetota</taxon>
        <taxon>Candidatus Geothermincolia</taxon>
        <taxon>Candidatus Geothermincolales</taxon>
        <taxon>Candidatus Anoxymicrobiaceae</taxon>
        <taxon>Candidatus Anoxymicrobium</taxon>
    </lineage>
</organism>
<evidence type="ECO:0008006" key="4">
    <source>
        <dbReference type="Google" id="ProtNLM"/>
    </source>
</evidence>
<accession>A0A2N3G5B6</accession>